<reference evidence="7" key="1">
    <citation type="submission" date="2015-08" db="EMBL/GenBank/DDBJ databases">
        <title>Fjat-10028 dsm 16317.</title>
        <authorList>
            <person name="Liu B."/>
            <person name="Wang J."/>
            <person name="Zhu Y."/>
            <person name="Liu G."/>
            <person name="Chen Q."/>
            <person name="Chen Z."/>
            <person name="Lan J."/>
            <person name="Che J."/>
            <person name="Ge C."/>
            <person name="Shi H."/>
            <person name="Pan Z."/>
            <person name="Liu X."/>
        </authorList>
    </citation>
    <scope>NUCLEOTIDE SEQUENCE [LARGE SCALE GENOMIC DNA]</scope>
    <source>
        <strain evidence="7">DSM 16317</strain>
    </source>
</reference>
<evidence type="ECO:0000313" key="7">
    <source>
        <dbReference type="Proteomes" id="UP000036867"/>
    </source>
</evidence>
<evidence type="ECO:0000313" key="6">
    <source>
        <dbReference type="EMBL" id="KOO48802.1"/>
    </source>
</evidence>
<dbReference type="RefSeq" id="WP_053416986.1">
    <property type="nucleotide sequence ID" value="NZ_LILB01000005.1"/>
</dbReference>
<keyword evidence="1 4" id="KW-0378">Hydrolase</keyword>
<dbReference type="STRING" id="263475.AMD00_10255"/>
<dbReference type="InterPro" id="IPR050301">
    <property type="entry name" value="NTE"/>
</dbReference>
<dbReference type="OrthoDB" id="9802424at2"/>
<dbReference type="GO" id="GO:0016042">
    <property type="term" value="P:lipid catabolic process"/>
    <property type="evidence" value="ECO:0007669"/>
    <property type="project" value="UniProtKB-UniRule"/>
</dbReference>
<comment type="caution">
    <text evidence="6">The sequence shown here is derived from an EMBL/GenBank/DDBJ whole genome shotgun (WGS) entry which is preliminary data.</text>
</comment>
<keyword evidence="7" id="KW-1185">Reference proteome</keyword>
<evidence type="ECO:0000256" key="4">
    <source>
        <dbReference type="PROSITE-ProRule" id="PRU01161"/>
    </source>
</evidence>
<dbReference type="Pfam" id="PF01734">
    <property type="entry name" value="Patatin"/>
    <property type="match status" value="1"/>
</dbReference>
<dbReference type="InterPro" id="IPR016035">
    <property type="entry name" value="Acyl_Trfase/lysoPLipase"/>
</dbReference>
<dbReference type="AlphaFoldDB" id="A0A0M0LD16"/>
<dbReference type="InterPro" id="IPR002641">
    <property type="entry name" value="PNPLA_dom"/>
</dbReference>
<organism evidence="6 7">
    <name type="scientific">Viridibacillus arvi</name>
    <dbReference type="NCBI Taxonomy" id="263475"/>
    <lineage>
        <taxon>Bacteria</taxon>
        <taxon>Bacillati</taxon>
        <taxon>Bacillota</taxon>
        <taxon>Bacilli</taxon>
        <taxon>Bacillales</taxon>
        <taxon>Caryophanaceae</taxon>
        <taxon>Viridibacillus</taxon>
    </lineage>
</organism>
<accession>A0A0M0LD16</accession>
<comment type="caution">
    <text evidence="4">Lacks conserved residue(s) required for the propagation of feature annotation.</text>
</comment>
<feature type="short sequence motif" description="GXSXG" evidence="4">
    <location>
        <begin position="41"/>
        <end position="45"/>
    </location>
</feature>
<evidence type="ECO:0000256" key="2">
    <source>
        <dbReference type="ARBA" id="ARBA00022963"/>
    </source>
</evidence>
<keyword evidence="2 4" id="KW-0442">Lipid degradation</keyword>
<dbReference type="Gene3D" id="3.40.1090.10">
    <property type="entry name" value="Cytosolic phospholipase A2 catalytic domain"/>
    <property type="match status" value="2"/>
</dbReference>
<keyword evidence="3 4" id="KW-0443">Lipid metabolism</keyword>
<dbReference type="Proteomes" id="UP000036867">
    <property type="component" value="Unassembled WGS sequence"/>
</dbReference>
<dbReference type="SUPFAM" id="SSF52151">
    <property type="entry name" value="FabD/lysophospholipase-like"/>
    <property type="match status" value="1"/>
</dbReference>
<dbReference type="CDD" id="cd07208">
    <property type="entry name" value="Pat_hypo_Ecoli_yjju_like"/>
    <property type="match status" value="1"/>
</dbReference>
<dbReference type="GeneID" id="301136480"/>
<dbReference type="PANTHER" id="PTHR14226:SF25">
    <property type="entry name" value="PHOSPHOESTERASE"/>
    <property type="match status" value="1"/>
</dbReference>
<dbReference type="EMBL" id="LILB01000005">
    <property type="protein sequence ID" value="KOO48802.1"/>
    <property type="molecule type" value="Genomic_DNA"/>
</dbReference>
<proteinExistence type="predicted"/>
<evidence type="ECO:0000256" key="3">
    <source>
        <dbReference type="ARBA" id="ARBA00023098"/>
    </source>
</evidence>
<feature type="active site" description="Proton acceptor" evidence="4">
    <location>
        <position position="163"/>
    </location>
</feature>
<dbReference type="GO" id="GO:0016787">
    <property type="term" value="F:hydrolase activity"/>
    <property type="evidence" value="ECO:0007669"/>
    <property type="project" value="UniProtKB-UniRule"/>
</dbReference>
<evidence type="ECO:0000259" key="5">
    <source>
        <dbReference type="PROSITE" id="PS51635"/>
    </source>
</evidence>
<feature type="domain" description="PNPLA" evidence="5">
    <location>
        <begin position="10"/>
        <end position="176"/>
    </location>
</feature>
<dbReference type="PATRIC" id="fig|263475.3.peg.3263"/>
<gene>
    <name evidence="6" type="ORF">AMD00_10255</name>
</gene>
<feature type="active site" description="Nucleophile" evidence="4">
    <location>
        <position position="43"/>
    </location>
</feature>
<dbReference type="PROSITE" id="PS51635">
    <property type="entry name" value="PNPLA"/>
    <property type="match status" value="1"/>
</dbReference>
<dbReference type="PANTHER" id="PTHR14226">
    <property type="entry name" value="NEUROPATHY TARGET ESTERASE/SWISS CHEESE D.MELANOGASTER"/>
    <property type="match status" value="1"/>
</dbReference>
<feature type="short sequence motif" description="DGA/G" evidence="4">
    <location>
        <begin position="163"/>
        <end position="165"/>
    </location>
</feature>
<dbReference type="InterPro" id="IPR045943">
    <property type="entry name" value="DUF6363"/>
</dbReference>
<dbReference type="Pfam" id="PF19890">
    <property type="entry name" value="DUF6363"/>
    <property type="match status" value="1"/>
</dbReference>
<protein>
    <submittedName>
        <fullName evidence="6">Phospholipase</fullName>
    </submittedName>
</protein>
<dbReference type="InterPro" id="IPR037483">
    <property type="entry name" value="YjjU-like"/>
</dbReference>
<name>A0A0M0LD16_9BACL</name>
<evidence type="ECO:0000256" key="1">
    <source>
        <dbReference type="ARBA" id="ARBA00022801"/>
    </source>
</evidence>
<sequence>MQVNVKDTSLVLEGGTFRTLFTSGVLDAFLDEEIMMPHVVGISAGAINACSYVSEQKERSLRVLVNYRHDKRYIGIRNFWRERSLFGLNFAYNIIPNELDKFDWDRFQQFEGTVKFGVTNAYTGAIEYMDALDMDKECTLLRATCAIPVLFPEIKINGIPYYDGGLADPIPIQHLVDEGFGKHVLVLTRPKGYRKVIDRQSKLVMKLLRKRYPNLVKSMEQRVEHYNASLDYCERLEKEGRAFIFRPDAPLNSFEKDLTQMRANYDMGYKKAAKQMDELKAFLNI</sequence>